<dbReference type="EC" id="1.2.1.88" evidence="2"/>
<evidence type="ECO:0000259" key="6">
    <source>
        <dbReference type="Pfam" id="PF00171"/>
    </source>
</evidence>
<feature type="domain" description="Aldehyde dehydrogenase" evidence="6">
    <location>
        <begin position="56"/>
        <end position="517"/>
    </location>
</feature>
<keyword evidence="4" id="KW-0520">NAD</keyword>
<sequence>MSTTLERIAPFSNEPVKKFADPQEVAEMQAALARVKARFGERYPLVIGGRRIETEKQIISRNPAHKSEIVGSVSSASAAQASEAIEIAAATFESWKRMSFERRAEVLFRAAALMRERRYEYDALLVYEVGKNWAEAEGETTEAIDFLEYYAREALRYGSEQPVVPFPGERNELRYIPLGVGAVIPPWNFALAILVGMTSAALVTGNTVVLKPSSDSPVIAARVVELFEEAGLPAGALNFIPGSGSEIGDLIVGHAKTRFISFTGSKEVGLHINERAAKTAPGQKWIKRVVAEMGGKDSIVVAADADLDAAVEGVAISAFGFTGQKCSACSRAIVEASVYDAFVERLKARVEKITVGDPALPGTGMGPVVSENAFKSISKYIEVGKGEGRLLCGGSPIGDEGYFLEPTVIVDVAPDARISCEEIFGPVLSVHKARDFEHALEIANNTEFGLTGSLYTTDRAKIERAREDFFVGNLYFNRKSTGALVGVHPFGGFNMSGTDSKAGGRDYLLLFLQAKSISEKLG</sequence>
<dbReference type="FunFam" id="3.40.605.10:FF:000045">
    <property type="entry name" value="1-pyrroline-5-carboxylate dehydrogenase 1"/>
    <property type="match status" value="1"/>
</dbReference>
<protein>
    <recommendedName>
        <fullName evidence="2">L-glutamate gamma-semialdehyde dehydrogenase</fullName>
        <ecNumber evidence="2">1.2.1.88</ecNumber>
    </recommendedName>
</protein>
<evidence type="ECO:0000256" key="1">
    <source>
        <dbReference type="ARBA" id="ARBA00004786"/>
    </source>
</evidence>
<dbReference type="NCBIfam" id="TIGR01237">
    <property type="entry name" value="D1pyr5carbox2"/>
    <property type="match status" value="1"/>
</dbReference>
<dbReference type="InterPro" id="IPR016162">
    <property type="entry name" value="Ald_DH_N"/>
</dbReference>
<organism evidence="7">
    <name type="scientific">mine drainage metagenome</name>
    <dbReference type="NCBI Taxonomy" id="410659"/>
    <lineage>
        <taxon>unclassified sequences</taxon>
        <taxon>metagenomes</taxon>
        <taxon>ecological metagenomes</taxon>
    </lineage>
</organism>
<dbReference type="SUPFAM" id="SSF53720">
    <property type="entry name" value="ALDH-like"/>
    <property type="match status" value="1"/>
</dbReference>
<proteinExistence type="predicted"/>
<dbReference type="Pfam" id="PF00171">
    <property type="entry name" value="Aldedh"/>
    <property type="match status" value="1"/>
</dbReference>
<dbReference type="FunFam" id="3.40.309.10:FF:000005">
    <property type="entry name" value="1-pyrroline-5-carboxylate dehydrogenase 1"/>
    <property type="match status" value="1"/>
</dbReference>
<name>E6PDN4_9ZZZZ</name>
<dbReference type="PANTHER" id="PTHR42862">
    <property type="entry name" value="DELTA-1-PYRROLINE-5-CARBOXYLATE DEHYDROGENASE 1, ISOFORM A-RELATED"/>
    <property type="match status" value="1"/>
</dbReference>
<evidence type="ECO:0000313" key="7">
    <source>
        <dbReference type="EMBL" id="CBH74569.1"/>
    </source>
</evidence>
<evidence type="ECO:0000256" key="2">
    <source>
        <dbReference type="ARBA" id="ARBA00012884"/>
    </source>
</evidence>
<evidence type="ECO:0000256" key="5">
    <source>
        <dbReference type="ARBA" id="ARBA00048142"/>
    </source>
</evidence>
<evidence type="ECO:0000256" key="3">
    <source>
        <dbReference type="ARBA" id="ARBA00023002"/>
    </source>
</evidence>
<dbReference type="Gene3D" id="3.40.309.10">
    <property type="entry name" value="Aldehyde Dehydrogenase, Chain A, domain 2"/>
    <property type="match status" value="1"/>
</dbReference>
<dbReference type="EMBL" id="CABL01000002">
    <property type="protein sequence ID" value="CBH74569.1"/>
    <property type="molecule type" value="Genomic_DNA"/>
</dbReference>
<dbReference type="InterPro" id="IPR005932">
    <property type="entry name" value="RocA"/>
</dbReference>
<dbReference type="GO" id="GO:0009898">
    <property type="term" value="C:cytoplasmic side of plasma membrane"/>
    <property type="evidence" value="ECO:0007669"/>
    <property type="project" value="TreeGrafter"/>
</dbReference>
<dbReference type="PANTHER" id="PTHR42862:SF1">
    <property type="entry name" value="DELTA-1-PYRROLINE-5-CARBOXYLATE DEHYDROGENASE 2, ISOFORM A-RELATED"/>
    <property type="match status" value="1"/>
</dbReference>
<accession>E6PDN4</accession>
<evidence type="ECO:0000256" key="4">
    <source>
        <dbReference type="ARBA" id="ARBA00023027"/>
    </source>
</evidence>
<comment type="catalytic activity">
    <reaction evidence="5">
        <text>L-glutamate 5-semialdehyde + NAD(+) + H2O = L-glutamate + NADH + 2 H(+)</text>
        <dbReference type="Rhea" id="RHEA:30235"/>
        <dbReference type="ChEBI" id="CHEBI:15377"/>
        <dbReference type="ChEBI" id="CHEBI:15378"/>
        <dbReference type="ChEBI" id="CHEBI:29985"/>
        <dbReference type="ChEBI" id="CHEBI:57540"/>
        <dbReference type="ChEBI" id="CHEBI:57945"/>
        <dbReference type="ChEBI" id="CHEBI:58066"/>
        <dbReference type="EC" id="1.2.1.88"/>
    </reaction>
</comment>
<dbReference type="InterPro" id="IPR016161">
    <property type="entry name" value="Ald_DH/histidinol_DH"/>
</dbReference>
<dbReference type="AlphaFoldDB" id="E6PDN4"/>
<keyword evidence="3 7" id="KW-0560">Oxidoreductase</keyword>
<comment type="pathway">
    <text evidence="1">Amino-acid degradation; L-proline degradation into L-glutamate; L-glutamate from L-proline: step 2/2.</text>
</comment>
<dbReference type="InterPro" id="IPR015590">
    <property type="entry name" value="Aldehyde_DH_dom"/>
</dbReference>
<dbReference type="PROSITE" id="PS00070">
    <property type="entry name" value="ALDEHYDE_DEHYDR_CYS"/>
    <property type="match status" value="1"/>
</dbReference>
<dbReference type="InterPro" id="IPR016160">
    <property type="entry name" value="Ald_DH_CS_CYS"/>
</dbReference>
<dbReference type="NCBIfam" id="NF002852">
    <property type="entry name" value="PRK03137.1"/>
    <property type="match status" value="1"/>
</dbReference>
<dbReference type="InterPro" id="IPR016163">
    <property type="entry name" value="Ald_DH_C"/>
</dbReference>
<dbReference type="InterPro" id="IPR050485">
    <property type="entry name" value="Proline_metab_enzyme"/>
</dbReference>
<comment type="caution">
    <text evidence="7">The sequence shown here is derived from an EMBL/GenBank/DDBJ whole genome shotgun (WGS) entry which is preliminary data.</text>
</comment>
<dbReference type="Gene3D" id="3.40.605.10">
    <property type="entry name" value="Aldehyde Dehydrogenase, Chain A, domain 1"/>
    <property type="match status" value="1"/>
</dbReference>
<dbReference type="CDD" id="cd07124">
    <property type="entry name" value="ALDH_PutA-P5CDH-RocA"/>
    <property type="match status" value="1"/>
</dbReference>
<reference evidence="7" key="1">
    <citation type="submission" date="2009-10" db="EMBL/GenBank/DDBJ databases">
        <title>Diversity of trophic interactions inside an arsenic-rich microbial ecosystem.</title>
        <authorList>
            <person name="Bertin P.N."/>
            <person name="Heinrich-Salmeron A."/>
            <person name="Pelletier E."/>
            <person name="Goulhen-Chollet F."/>
            <person name="Arsene-Ploetze F."/>
            <person name="Gallien S."/>
            <person name="Calteau A."/>
            <person name="Vallenet D."/>
            <person name="Casiot C."/>
            <person name="Chane-Woon-Ming B."/>
            <person name="Giloteaux L."/>
            <person name="Barakat M."/>
            <person name="Bonnefoy V."/>
            <person name="Bruneel O."/>
            <person name="Chandler M."/>
            <person name="Cleiss J."/>
            <person name="Duran R."/>
            <person name="Elbaz-Poulichet F."/>
            <person name="Fonknechten N."/>
            <person name="Lauga B."/>
            <person name="Mornico D."/>
            <person name="Ortet P."/>
            <person name="Schaeffer C."/>
            <person name="Siguier P."/>
            <person name="Alexander Thil Smith A."/>
            <person name="Van Dorsselaer A."/>
            <person name="Weissenbach J."/>
            <person name="Medigue C."/>
            <person name="Le Paslier D."/>
        </authorList>
    </citation>
    <scope>NUCLEOTIDE SEQUENCE</scope>
</reference>
<gene>
    <name evidence="7" type="primary">rocA</name>
    <name evidence="7" type="ORF">CARN1_1671</name>
</gene>
<dbReference type="GO" id="GO:0003842">
    <property type="term" value="F:L-glutamate gamma-semialdehyde dehydrogenase activity"/>
    <property type="evidence" value="ECO:0007669"/>
    <property type="project" value="UniProtKB-EC"/>
</dbReference>
<dbReference type="GO" id="GO:0010133">
    <property type="term" value="P:L-proline catabolic process to L-glutamate"/>
    <property type="evidence" value="ECO:0007669"/>
    <property type="project" value="TreeGrafter"/>
</dbReference>